<evidence type="ECO:0000313" key="3">
    <source>
        <dbReference type="Proteomes" id="UP000604046"/>
    </source>
</evidence>
<accession>A0A812PJ20</accession>
<name>A0A812PJ20_9DINO</name>
<dbReference type="Gene3D" id="3.40.50.1820">
    <property type="entry name" value="alpha/beta hydrolase"/>
    <property type="match status" value="1"/>
</dbReference>
<dbReference type="SUPFAM" id="SSF53474">
    <property type="entry name" value="alpha/beta-Hydrolases"/>
    <property type="match status" value="1"/>
</dbReference>
<keyword evidence="3" id="KW-1185">Reference proteome</keyword>
<organism evidence="2 3">
    <name type="scientific">Symbiodinium natans</name>
    <dbReference type="NCBI Taxonomy" id="878477"/>
    <lineage>
        <taxon>Eukaryota</taxon>
        <taxon>Sar</taxon>
        <taxon>Alveolata</taxon>
        <taxon>Dinophyceae</taxon>
        <taxon>Suessiales</taxon>
        <taxon>Symbiodiniaceae</taxon>
        <taxon>Symbiodinium</taxon>
    </lineage>
</organism>
<evidence type="ECO:0000259" key="1">
    <source>
        <dbReference type="Pfam" id="PF12697"/>
    </source>
</evidence>
<dbReference type="OrthoDB" id="441341at2759"/>
<dbReference type="InterPro" id="IPR000073">
    <property type="entry name" value="AB_hydrolase_1"/>
</dbReference>
<dbReference type="PANTHER" id="PTHR12277:SF81">
    <property type="entry name" value="PROTEIN ABHD13"/>
    <property type="match status" value="1"/>
</dbReference>
<comment type="caution">
    <text evidence="2">The sequence shown here is derived from an EMBL/GenBank/DDBJ whole genome shotgun (WGS) entry which is preliminary data.</text>
</comment>
<evidence type="ECO:0000313" key="2">
    <source>
        <dbReference type="EMBL" id="CAE7355672.1"/>
    </source>
</evidence>
<dbReference type="PANTHER" id="PTHR12277">
    <property type="entry name" value="ALPHA/BETA HYDROLASE DOMAIN-CONTAINING PROTEIN"/>
    <property type="match status" value="1"/>
</dbReference>
<dbReference type="Pfam" id="PF12697">
    <property type="entry name" value="Abhydrolase_6"/>
    <property type="match status" value="1"/>
</dbReference>
<proteinExistence type="predicted"/>
<sequence length="315" mass="33949">MAPATSSALTQVLVAATACGIAAFAVRGAATWLQNALLYHPRPIAGDAYYEKAIAEMSSRLQQQGYAVKEVEYLVQKSHQKALLVQPEEMTNCPLWLAFGGNAMVSADWLPFCEAVLSMKDERATAPCFLLVDYPGFGFNRGKPSPSAALESSKEALAQLLSDLGHSGHSPESINLLGHSLGAAAASQLAESLSRTDAQVRTGRLVLSSPFLSIDEMAAVLFGGLLPRWLLRLLVTHRWNNAEMVPTAAAAGWQVSIVHPPDDEIVPFKHGQELHQSVRALGRECELLRPKGCGHNDVLFAALPAYLKLMGLSRL</sequence>
<dbReference type="InterPro" id="IPR029058">
    <property type="entry name" value="AB_hydrolase_fold"/>
</dbReference>
<dbReference type="AlphaFoldDB" id="A0A812PJ20"/>
<dbReference type="Proteomes" id="UP000604046">
    <property type="component" value="Unassembled WGS sequence"/>
</dbReference>
<gene>
    <name evidence="2" type="ORF">SNAT2548_LOCUS18907</name>
</gene>
<reference evidence="2" key="1">
    <citation type="submission" date="2021-02" db="EMBL/GenBank/DDBJ databases">
        <authorList>
            <person name="Dougan E. K."/>
            <person name="Rhodes N."/>
            <person name="Thang M."/>
            <person name="Chan C."/>
        </authorList>
    </citation>
    <scope>NUCLEOTIDE SEQUENCE</scope>
</reference>
<protein>
    <recommendedName>
        <fullName evidence="1">AB hydrolase-1 domain-containing protein</fullName>
    </recommendedName>
</protein>
<feature type="domain" description="AB hydrolase-1" evidence="1">
    <location>
        <begin position="104"/>
        <end position="261"/>
    </location>
</feature>
<dbReference type="EMBL" id="CAJNDS010002158">
    <property type="protein sequence ID" value="CAE7355672.1"/>
    <property type="molecule type" value="Genomic_DNA"/>
</dbReference>